<reference evidence="2" key="1">
    <citation type="journal article" date="2022" name="bioRxiv">
        <title>Genomics of Preaxostyla Flagellates Illuminates Evolutionary Transitions and the Path Towards Mitochondrial Loss.</title>
        <authorList>
            <person name="Novak L.V.F."/>
            <person name="Treitli S.C."/>
            <person name="Pyrih J."/>
            <person name="Halakuc P."/>
            <person name="Pipaliya S.V."/>
            <person name="Vacek V."/>
            <person name="Brzon O."/>
            <person name="Soukal P."/>
            <person name="Eme L."/>
            <person name="Dacks J.B."/>
            <person name="Karnkowska A."/>
            <person name="Elias M."/>
            <person name="Hampl V."/>
        </authorList>
    </citation>
    <scope>NUCLEOTIDE SEQUENCE</scope>
    <source>
        <strain evidence="2">RCP-MX</strain>
    </source>
</reference>
<dbReference type="EMBL" id="JAPMOS010000079">
    <property type="protein sequence ID" value="KAJ4456152.1"/>
    <property type="molecule type" value="Genomic_DNA"/>
</dbReference>
<evidence type="ECO:0000313" key="2">
    <source>
        <dbReference type="EMBL" id="KAJ4456152.1"/>
    </source>
</evidence>
<keyword evidence="3" id="KW-1185">Reference proteome</keyword>
<feature type="region of interest" description="Disordered" evidence="1">
    <location>
        <begin position="517"/>
        <end position="575"/>
    </location>
</feature>
<accession>A0ABQ8UEP6</accession>
<comment type="caution">
    <text evidence="2">The sequence shown here is derived from an EMBL/GenBank/DDBJ whole genome shotgun (WGS) entry which is preliminary data.</text>
</comment>
<feature type="compositionally biased region" description="Pro residues" evidence="1">
    <location>
        <begin position="137"/>
        <end position="146"/>
    </location>
</feature>
<feature type="region of interest" description="Disordered" evidence="1">
    <location>
        <begin position="277"/>
        <end position="297"/>
    </location>
</feature>
<gene>
    <name evidence="2" type="ORF">PAPYR_8676</name>
</gene>
<dbReference type="Proteomes" id="UP001141327">
    <property type="component" value="Unassembled WGS sequence"/>
</dbReference>
<sequence length="604" mass="65075">MEQLFELEKFSITYILRVVFTEMPLQLILAATQKDSGCRWERRLTPSTLPPRLPFHDSPPPCQTRCQDCDLSIQGWSLSASERPLHDTLSSCPLSRARARYPVALFAQPTTEPAHPVPAEGRSPLGSAAISGGLAQPQPPQAPKPQPTSAANPAALTGGAMGPPPPEGALAEEVARLIQELAHYKRKNRALQADLDHLQRDYEALQAEDIGGEGSHGKGSRGREAELERQLAESKARQRRQEERFQAEYDLMVKREERLKADLMAAREELRLSHERSVSAPALRTSPRPNPHPTIFPRWRKDVSAIPNFQLPDAVPEALSQRTTVFSPIEAPQPSLLSRRPALPAAYPQHRLFPALPGLFTSLPHRLLHAQLDLVSLGSRATGRVAAAAAVGGRASSPCGHRVSPAVSRSPFALAAPRFGDICTAPCGGSEAQPYTTGVPVGTVGRRAGIRRAEAESCPHPSPEWPAHLQRGRNLAESEKIPSYASCKQAAFAGTPGEPGIAPCHDESIAPCHESIAPAKRTGGDQSSVPFEEPPPAAPRSKASAPPPPQRSKNATSRKRHPDSAEPDIDLSAPGAFADISAVKARLEQLGELLQQSSSKGGFR</sequence>
<proteinExistence type="predicted"/>
<feature type="region of interest" description="Disordered" evidence="1">
    <location>
        <begin position="207"/>
        <end position="240"/>
    </location>
</feature>
<protein>
    <submittedName>
        <fullName evidence="2">Uncharacterized protein</fullName>
    </submittedName>
</protein>
<evidence type="ECO:0000256" key="1">
    <source>
        <dbReference type="SAM" id="MobiDB-lite"/>
    </source>
</evidence>
<feature type="region of interest" description="Disordered" evidence="1">
    <location>
        <begin position="452"/>
        <end position="472"/>
    </location>
</feature>
<name>A0ABQ8UEP6_9EUKA</name>
<feature type="compositionally biased region" description="Basic and acidic residues" evidence="1">
    <location>
        <begin position="221"/>
        <end position="240"/>
    </location>
</feature>
<feature type="region of interest" description="Disordered" evidence="1">
    <location>
        <begin position="111"/>
        <end position="168"/>
    </location>
</feature>
<evidence type="ECO:0000313" key="3">
    <source>
        <dbReference type="Proteomes" id="UP001141327"/>
    </source>
</evidence>
<organism evidence="2 3">
    <name type="scientific">Paratrimastix pyriformis</name>
    <dbReference type="NCBI Taxonomy" id="342808"/>
    <lineage>
        <taxon>Eukaryota</taxon>
        <taxon>Metamonada</taxon>
        <taxon>Preaxostyla</taxon>
        <taxon>Paratrimastigidae</taxon>
        <taxon>Paratrimastix</taxon>
    </lineage>
</organism>